<dbReference type="EMBL" id="JBHTBF010000002">
    <property type="protein sequence ID" value="MFC7316518.1"/>
    <property type="molecule type" value="Genomic_DNA"/>
</dbReference>
<keyword evidence="3" id="KW-0812">Transmembrane</keyword>
<dbReference type="Pfam" id="PF25939">
    <property type="entry name" value="DUF7982"/>
    <property type="match status" value="1"/>
</dbReference>
<organism evidence="5 6">
    <name type="scientific">Halomarina halobia</name>
    <dbReference type="NCBI Taxonomy" id="3033386"/>
    <lineage>
        <taxon>Archaea</taxon>
        <taxon>Methanobacteriati</taxon>
        <taxon>Methanobacteriota</taxon>
        <taxon>Stenosarchaea group</taxon>
        <taxon>Halobacteria</taxon>
        <taxon>Halobacteriales</taxon>
        <taxon>Natronomonadaceae</taxon>
        <taxon>Halomarina</taxon>
    </lineage>
</organism>
<feature type="coiled-coil region" evidence="1">
    <location>
        <begin position="22"/>
        <end position="49"/>
    </location>
</feature>
<dbReference type="AlphaFoldDB" id="A0ABD6A7H1"/>
<feature type="region of interest" description="Disordered" evidence="2">
    <location>
        <begin position="288"/>
        <end position="314"/>
    </location>
</feature>
<evidence type="ECO:0000256" key="2">
    <source>
        <dbReference type="SAM" id="MobiDB-lite"/>
    </source>
</evidence>
<dbReference type="Proteomes" id="UP001596547">
    <property type="component" value="Unassembled WGS sequence"/>
</dbReference>
<evidence type="ECO:0000256" key="3">
    <source>
        <dbReference type="SAM" id="Phobius"/>
    </source>
</evidence>
<name>A0ABD6A7H1_9EURY</name>
<keyword evidence="6" id="KW-1185">Reference proteome</keyword>
<gene>
    <name evidence="5" type="ORF">ACFQPE_06855</name>
</gene>
<reference evidence="5 6" key="1">
    <citation type="journal article" date="2019" name="Int. J. Syst. Evol. Microbiol.">
        <title>The Global Catalogue of Microorganisms (GCM) 10K type strain sequencing project: providing services to taxonomists for standard genome sequencing and annotation.</title>
        <authorList>
            <consortium name="The Broad Institute Genomics Platform"/>
            <consortium name="The Broad Institute Genome Sequencing Center for Infectious Disease"/>
            <person name="Wu L."/>
            <person name="Ma J."/>
        </authorList>
    </citation>
    <scope>NUCLEOTIDE SEQUENCE [LARGE SCALE GENOMIC DNA]</scope>
    <source>
        <strain evidence="5 6">PSR21</strain>
    </source>
</reference>
<dbReference type="GeneID" id="79316842"/>
<sequence>MSVEADGATDARGGDPTDAADAEELAVRVELLAAENRRLREAYRDAMRTRYRQTAIAFGAIGALALLGGAFFPGSRTVLYALGGTGVFAGVLTYFLTPERFIPARIGEAVYRTLADDVATIVGELELSNERVYVPRSGDARLFVPQFASYDVPADEDLDTAFVLAGRGEERGLALTPTGLPLAEFFEDTLDRSPGDAASLAPRLASALVDQFELVERAEADVDARRGRVSVGVAGPAYDPVDSFDNPIASLVAVAVARTLQRPISLSVVEPDDERYDALVVCSWEAAEDEAAGDGSPSNAEAGTNADAETDGAR</sequence>
<comment type="caution">
    <text evidence="5">The sequence shown here is derived from an EMBL/GenBank/DDBJ whole genome shotgun (WGS) entry which is preliminary data.</text>
</comment>
<keyword evidence="1" id="KW-0175">Coiled coil</keyword>
<feature type="transmembrane region" description="Helical" evidence="3">
    <location>
        <begin position="78"/>
        <end position="96"/>
    </location>
</feature>
<evidence type="ECO:0000259" key="4">
    <source>
        <dbReference type="Pfam" id="PF25939"/>
    </source>
</evidence>
<keyword evidence="3" id="KW-0472">Membrane</keyword>
<evidence type="ECO:0000256" key="1">
    <source>
        <dbReference type="SAM" id="Coils"/>
    </source>
</evidence>
<proteinExistence type="predicted"/>
<dbReference type="InterPro" id="IPR058288">
    <property type="entry name" value="DUF7982"/>
</dbReference>
<keyword evidence="3" id="KW-1133">Transmembrane helix</keyword>
<dbReference type="RefSeq" id="WP_276304217.1">
    <property type="nucleotide sequence ID" value="NZ_CP119992.1"/>
</dbReference>
<feature type="domain" description="DUF7982" evidence="4">
    <location>
        <begin position="23"/>
        <end position="284"/>
    </location>
</feature>
<evidence type="ECO:0000313" key="6">
    <source>
        <dbReference type="Proteomes" id="UP001596547"/>
    </source>
</evidence>
<protein>
    <recommendedName>
        <fullName evidence="4">DUF7982 domain-containing protein</fullName>
    </recommendedName>
</protein>
<evidence type="ECO:0000313" key="5">
    <source>
        <dbReference type="EMBL" id="MFC7316518.1"/>
    </source>
</evidence>
<accession>A0ABD6A7H1</accession>
<feature type="transmembrane region" description="Helical" evidence="3">
    <location>
        <begin position="54"/>
        <end position="72"/>
    </location>
</feature>